<dbReference type="EMBL" id="JAACXV010012907">
    <property type="protein sequence ID" value="KAF7274325.1"/>
    <property type="molecule type" value="Genomic_DNA"/>
</dbReference>
<keyword evidence="3" id="KW-1185">Reference proteome</keyword>
<evidence type="ECO:0000313" key="3">
    <source>
        <dbReference type="Proteomes" id="UP000625711"/>
    </source>
</evidence>
<comment type="caution">
    <text evidence="2">The sequence shown here is derived from an EMBL/GenBank/DDBJ whole genome shotgun (WGS) entry which is preliminary data.</text>
</comment>
<organism evidence="2 3">
    <name type="scientific">Rhynchophorus ferrugineus</name>
    <name type="common">Red palm weevil</name>
    <name type="synonym">Curculio ferrugineus</name>
    <dbReference type="NCBI Taxonomy" id="354439"/>
    <lineage>
        <taxon>Eukaryota</taxon>
        <taxon>Metazoa</taxon>
        <taxon>Ecdysozoa</taxon>
        <taxon>Arthropoda</taxon>
        <taxon>Hexapoda</taxon>
        <taxon>Insecta</taxon>
        <taxon>Pterygota</taxon>
        <taxon>Neoptera</taxon>
        <taxon>Endopterygota</taxon>
        <taxon>Coleoptera</taxon>
        <taxon>Polyphaga</taxon>
        <taxon>Cucujiformia</taxon>
        <taxon>Curculionidae</taxon>
        <taxon>Dryophthorinae</taxon>
        <taxon>Rhynchophorus</taxon>
    </lineage>
</organism>
<sequence>MDCGLEISYVHGIKIDNSEKRPKFRITGVSREITDEQIIKDLADQNEENMNIIQEERKKTDNNEEPEEIIKDLSNIQEKNRRSHRRNETEMALKILQINIEKGIQASKLMRAKADKEKYDIILVREPATRTKKCRDRSKS</sequence>
<evidence type="ECO:0000313" key="2">
    <source>
        <dbReference type="EMBL" id="KAF7274325.1"/>
    </source>
</evidence>
<dbReference type="Proteomes" id="UP000625711">
    <property type="component" value="Unassembled WGS sequence"/>
</dbReference>
<reference evidence="2" key="1">
    <citation type="submission" date="2020-08" db="EMBL/GenBank/DDBJ databases">
        <title>Genome sequencing and assembly of the red palm weevil Rhynchophorus ferrugineus.</title>
        <authorList>
            <person name="Dias G.B."/>
            <person name="Bergman C.M."/>
            <person name="Manee M."/>
        </authorList>
    </citation>
    <scope>NUCLEOTIDE SEQUENCE</scope>
    <source>
        <strain evidence="2">AA-2017</strain>
        <tissue evidence="2">Whole larva</tissue>
    </source>
</reference>
<evidence type="ECO:0000256" key="1">
    <source>
        <dbReference type="SAM" id="MobiDB-lite"/>
    </source>
</evidence>
<accession>A0A834I4K2</accession>
<dbReference type="AlphaFoldDB" id="A0A834I4K2"/>
<proteinExistence type="predicted"/>
<protein>
    <submittedName>
        <fullName evidence="2">Uncharacterized protein</fullName>
    </submittedName>
</protein>
<name>A0A834I4K2_RHYFE</name>
<feature type="region of interest" description="Disordered" evidence="1">
    <location>
        <begin position="57"/>
        <end position="87"/>
    </location>
</feature>
<gene>
    <name evidence="2" type="ORF">GWI33_013007</name>
</gene>